<accession>L0DLX3</accession>
<feature type="transmembrane region" description="Helical" evidence="7">
    <location>
        <begin position="182"/>
        <end position="203"/>
    </location>
</feature>
<dbReference type="InterPro" id="IPR003148">
    <property type="entry name" value="RCK_N"/>
</dbReference>
<dbReference type="eggNOG" id="COG4651">
    <property type="taxonomic scope" value="Bacteria"/>
</dbReference>
<name>L0DLX3_SINAD</name>
<evidence type="ECO:0000256" key="4">
    <source>
        <dbReference type="ARBA" id="ARBA00022692"/>
    </source>
</evidence>
<dbReference type="AlphaFoldDB" id="L0DLX3"/>
<dbReference type="eggNOG" id="COG1226">
    <property type="taxonomic scope" value="Bacteria"/>
</dbReference>
<feature type="transmembrane region" description="Helical" evidence="7">
    <location>
        <begin position="87"/>
        <end position="110"/>
    </location>
</feature>
<feature type="transmembrane region" description="Helical" evidence="7">
    <location>
        <begin position="116"/>
        <end position="136"/>
    </location>
</feature>
<dbReference type="HOGENOM" id="CLU_005126_9_1_0"/>
<feature type="domain" description="RCK N-terminal" evidence="8">
    <location>
        <begin position="423"/>
        <end position="544"/>
    </location>
</feature>
<comment type="subcellular location">
    <subcellularLocation>
        <location evidence="1">Membrane</location>
        <topology evidence="1">Multi-pass membrane protein</topology>
    </subcellularLocation>
</comment>
<keyword evidence="3" id="KW-0813">Transport</keyword>
<dbReference type="GO" id="GO:0016020">
    <property type="term" value="C:membrane"/>
    <property type="evidence" value="ECO:0007669"/>
    <property type="project" value="UniProtKB-SubCell"/>
</dbReference>
<dbReference type="Gene3D" id="1.20.1530.20">
    <property type="match status" value="1"/>
</dbReference>
<evidence type="ECO:0000313" key="10">
    <source>
        <dbReference type="Proteomes" id="UP000010798"/>
    </source>
</evidence>
<dbReference type="PANTHER" id="PTHR42751:SF1">
    <property type="entry name" value="CATION_PROTON ANTIPORTER YBAL-RELATED"/>
    <property type="match status" value="1"/>
</dbReference>
<keyword evidence="10" id="KW-1185">Reference proteome</keyword>
<evidence type="ECO:0000256" key="5">
    <source>
        <dbReference type="ARBA" id="ARBA00022989"/>
    </source>
</evidence>
<evidence type="ECO:0000256" key="7">
    <source>
        <dbReference type="SAM" id="Phobius"/>
    </source>
</evidence>
<dbReference type="Pfam" id="PF00999">
    <property type="entry name" value="Na_H_Exchanger"/>
    <property type="match status" value="1"/>
</dbReference>
<keyword evidence="5 7" id="KW-1133">Transmembrane helix</keyword>
<keyword evidence="6 7" id="KW-0472">Membrane</keyword>
<reference evidence="9 10" key="1">
    <citation type="submission" date="2012-02" db="EMBL/GenBank/DDBJ databases">
        <title>Complete sequence of chromosome of Singulisphaera acidiphila DSM 18658.</title>
        <authorList>
            <consortium name="US DOE Joint Genome Institute (JGI-PGF)"/>
            <person name="Lucas S."/>
            <person name="Copeland A."/>
            <person name="Lapidus A."/>
            <person name="Glavina del Rio T."/>
            <person name="Dalin E."/>
            <person name="Tice H."/>
            <person name="Bruce D."/>
            <person name="Goodwin L."/>
            <person name="Pitluck S."/>
            <person name="Peters L."/>
            <person name="Ovchinnikova G."/>
            <person name="Chertkov O."/>
            <person name="Kyrpides N."/>
            <person name="Mavromatis K."/>
            <person name="Ivanova N."/>
            <person name="Brettin T."/>
            <person name="Detter J.C."/>
            <person name="Han C."/>
            <person name="Larimer F."/>
            <person name="Land M."/>
            <person name="Hauser L."/>
            <person name="Markowitz V."/>
            <person name="Cheng J.-F."/>
            <person name="Hugenholtz P."/>
            <person name="Woyke T."/>
            <person name="Wu D."/>
            <person name="Tindall B."/>
            <person name="Pomrenke H."/>
            <person name="Brambilla E."/>
            <person name="Klenk H.-P."/>
            <person name="Eisen J.A."/>
        </authorList>
    </citation>
    <scope>NUCLEOTIDE SEQUENCE [LARGE SCALE GENOMIC DNA]</scope>
    <source>
        <strain evidence="10">ATCC BAA-1392 / DSM 18658 / VKM B-2454 / MOB10</strain>
    </source>
</reference>
<dbReference type="GO" id="GO:1902600">
    <property type="term" value="P:proton transmembrane transport"/>
    <property type="evidence" value="ECO:0007669"/>
    <property type="project" value="InterPro"/>
</dbReference>
<protein>
    <submittedName>
        <fullName evidence="9">Kef-type K+ transport system, predicted NAD-binding component</fullName>
    </submittedName>
</protein>
<evidence type="ECO:0000313" key="9">
    <source>
        <dbReference type="EMBL" id="AGA29820.1"/>
    </source>
</evidence>
<dbReference type="GO" id="GO:0015297">
    <property type="term" value="F:antiporter activity"/>
    <property type="evidence" value="ECO:0007669"/>
    <property type="project" value="InterPro"/>
</dbReference>
<keyword evidence="4 7" id="KW-0812">Transmembrane</keyword>
<dbReference type="Gene3D" id="3.40.50.720">
    <property type="entry name" value="NAD(P)-binding Rossmann-like Domain"/>
    <property type="match status" value="1"/>
</dbReference>
<dbReference type="KEGG" id="saci:Sinac_5689"/>
<gene>
    <name evidence="9" type="ordered locus">Sinac_5689</name>
</gene>
<proteinExistence type="inferred from homology"/>
<feature type="transmembrane region" description="Helical" evidence="7">
    <location>
        <begin position="55"/>
        <end position="75"/>
    </location>
</feature>
<dbReference type="Proteomes" id="UP000010798">
    <property type="component" value="Chromosome"/>
</dbReference>
<dbReference type="InterPro" id="IPR006153">
    <property type="entry name" value="Cation/H_exchanger_TM"/>
</dbReference>
<feature type="transmembrane region" description="Helical" evidence="7">
    <location>
        <begin position="148"/>
        <end position="170"/>
    </location>
</feature>
<dbReference type="SUPFAM" id="SSF51735">
    <property type="entry name" value="NAD(P)-binding Rossmann-fold domains"/>
    <property type="match status" value="1"/>
</dbReference>
<evidence type="ECO:0000256" key="6">
    <source>
        <dbReference type="ARBA" id="ARBA00023136"/>
    </source>
</evidence>
<dbReference type="Pfam" id="PF02254">
    <property type="entry name" value="TrkA_N"/>
    <property type="match status" value="1"/>
</dbReference>
<dbReference type="STRING" id="886293.Sinac_5689"/>
<evidence type="ECO:0000256" key="1">
    <source>
        <dbReference type="ARBA" id="ARBA00004141"/>
    </source>
</evidence>
<sequence>MHDVSLILLITIGLAFALLFGAITNRLGLSPIVGYLLAGVMVGPYTPGFVGDPHIASQLAEMGVILLMFGVGLHFHVEDLVRVKAIAVPGAIVQITAATVMTAGIAVLLGRPLTTGLILGVAVSVASTVVLIRVLMDNGVMHTPQGHASVGWLLVEDLFTVVVLVVLPILKDAIAGGSLAMVGTSLLMTAVKMIALVFLVLVVGKRVLPLLMNSMARTRSRELFTLSVLVVALGVAAGSALVFGVSMALGAFLAGMVVGRSDVSHQAASDALPMRDAFAVLFFVSVGMLFNPAATLANWDLTLGVFAVIFIGKPLAALGIVLLLGYPIRTALTAAMALAQIGEFSFILGEEARSLGFLSEAETSVLVSCAIVSITVNPLIFRLIGPVERWLLAKPGLGPRLTGRSADDTLTKLGESDAVATSTASAVVVGYGPVGQTLTRILRDFAINPIVIDLNVDTVKRLRAEGIRAIYGDSSSKEILSAAKIEAAEFLLVTLPDRSARTPIIATALSLNPDLKVLVRAHYISERETLEQLGVAAVAYEEAEVAVALAEMLLQQIGVSEEDLQTRAAVIRNELALIRPRAEVH</sequence>
<comment type="similarity">
    <text evidence="2">Belongs to the monovalent cation:proton antiporter 2 (CPA2) transporter (TC 2.A.37) family.</text>
</comment>
<feature type="transmembrane region" description="Helical" evidence="7">
    <location>
        <begin position="6"/>
        <end position="25"/>
    </location>
</feature>
<evidence type="ECO:0000256" key="2">
    <source>
        <dbReference type="ARBA" id="ARBA00005551"/>
    </source>
</evidence>
<feature type="transmembrane region" description="Helical" evidence="7">
    <location>
        <begin position="32"/>
        <end position="49"/>
    </location>
</feature>
<organism evidence="9 10">
    <name type="scientific">Singulisphaera acidiphila (strain ATCC BAA-1392 / DSM 18658 / VKM B-2454 / MOB10)</name>
    <dbReference type="NCBI Taxonomy" id="886293"/>
    <lineage>
        <taxon>Bacteria</taxon>
        <taxon>Pseudomonadati</taxon>
        <taxon>Planctomycetota</taxon>
        <taxon>Planctomycetia</taxon>
        <taxon>Isosphaerales</taxon>
        <taxon>Isosphaeraceae</taxon>
        <taxon>Singulisphaera</taxon>
    </lineage>
</organism>
<dbReference type="InterPro" id="IPR036291">
    <property type="entry name" value="NAD(P)-bd_dom_sf"/>
</dbReference>
<feature type="transmembrane region" description="Helical" evidence="7">
    <location>
        <begin position="224"/>
        <end position="257"/>
    </location>
</feature>
<evidence type="ECO:0000259" key="8">
    <source>
        <dbReference type="PROSITE" id="PS51201"/>
    </source>
</evidence>
<dbReference type="PANTHER" id="PTHR42751">
    <property type="entry name" value="SODIUM/HYDROGEN EXCHANGER FAMILY/TRKA DOMAIN PROTEIN"/>
    <property type="match status" value="1"/>
</dbReference>
<dbReference type="InterPro" id="IPR038770">
    <property type="entry name" value="Na+/solute_symporter_sf"/>
</dbReference>
<feature type="transmembrane region" description="Helical" evidence="7">
    <location>
        <begin position="303"/>
        <end position="326"/>
    </location>
</feature>
<dbReference type="EMBL" id="CP003364">
    <property type="protein sequence ID" value="AGA29820.1"/>
    <property type="molecule type" value="Genomic_DNA"/>
</dbReference>
<dbReference type="PROSITE" id="PS51201">
    <property type="entry name" value="RCK_N"/>
    <property type="match status" value="1"/>
</dbReference>
<evidence type="ECO:0000256" key="3">
    <source>
        <dbReference type="ARBA" id="ARBA00022448"/>
    </source>
</evidence>
<dbReference type="GO" id="GO:0006813">
    <property type="term" value="P:potassium ion transport"/>
    <property type="evidence" value="ECO:0007669"/>
    <property type="project" value="InterPro"/>
</dbReference>
<feature type="transmembrane region" description="Helical" evidence="7">
    <location>
        <begin position="277"/>
        <end position="296"/>
    </location>
</feature>